<proteinExistence type="predicted"/>
<evidence type="ECO:0000256" key="1">
    <source>
        <dbReference type="SAM" id="SignalP"/>
    </source>
</evidence>
<sequence length="138" mass="13969">MSFRSITATALMVGAAACGGAALAAPAWAADTTASGTSAAVCRITANPPKSNGAPTKLRGEGSRSGCSSTVTYLWVRVYKDITLWPDSERAVNGQNYVQNGTFAATGTCDGSGSYYTHTSTATGASGDSVESGRVDLC</sequence>
<keyword evidence="3" id="KW-1185">Reference proteome</keyword>
<dbReference type="PROSITE" id="PS51257">
    <property type="entry name" value="PROKAR_LIPOPROTEIN"/>
    <property type="match status" value="1"/>
</dbReference>
<reference evidence="2 3" key="1">
    <citation type="submission" date="2019-03" db="EMBL/GenBank/DDBJ databases">
        <title>Genomic Encyclopedia of Archaeal and Bacterial Type Strains, Phase II (KMG-II): from individual species to whole genera.</title>
        <authorList>
            <person name="Goeker M."/>
        </authorList>
    </citation>
    <scope>NUCLEOTIDE SEQUENCE [LARGE SCALE GENOMIC DNA]</scope>
    <source>
        <strain evidence="2 3">DSM 45499</strain>
    </source>
</reference>
<evidence type="ECO:0000313" key="2">
    <source>
        <dbReference type="EMBL" id="TDV44178.1"/>
    </source>
</evidence>
<keyword evidence="1" id="KW-0732">Signal</keyword>
<name>A0A4R7V432_9PSEU</name>
<comment type="caution">
    <text evidence="2">The sequence shown here is derived from an EMBL/GenBank/DDBJ whole genome shotgun (WGS) entry which is preliminary data.</text>
</comment>
<evidence type="ECO:0008006" key="4">
    <source>
        <dbReference type="Google" id="ProtNLM"/>
    </source>
</evidence>
<dbReference type="AlphaFoldDB" id="A0A4R7V432"/>
<protein>
    <recommendedName>
        <fullName evidence="4">Ig-like domain-containing protein</fullName>
    </recommendedName>
</protein>
<dbReference type="Proteomes" id="UP000294927">
    <property type="component" value="Unassembled WGS sequence"/>
</dbReference>
<gene>
    <name evidence="2" type="ORF">CLV71_11487</name>
</gene>
<feature type="signal peptide" evidence="1">
    <location>
        <begin position="1"/>
        <end position="29"/>
    </location>
</feature>
<evidence type="ECO:0000313" key="3">
    <source>
        <dbReference type="Proteomes" id="UP000294927"/>
    </source>
</evidence>
<feature type="chain" id="PRO_5020556629" description="Ig-like domain-containing protein" evidence="1">
    <location>
        <begin position="30"/>
        <end position="138"/>
    </location>
</feature>
<dbReference type="EMBL" id="SOCP01000014">
    <property type="protein sequence ID" value="TDV44178.1"/>
    <property type="molecule type" value="Genomic_DNA"/>
</dbReference>
<organism evidence="2 3">
    <name type="scientific">Actinophytocola oryzae</name>
    <dbReference type="NCBI Taxonomy" id="502181"/>
    <lineage>
        <taxon>Bacteria</taxon>
        <taxon>Bacillati</taxon>
        <taxon>Actinomycetota</taxon>
        <taxon>Actinomycetes</taxon>
        <taxon>Pseudonocardiales</taxon>
        <taxon>Pseudonocardiaceae</taxon>
    </lineage>
</organism>
<accession>A0A4R7V432</accession>